<evidence type="ECO:0000256" key="2">
    <source>
        <dbReference type="SAM" id="Phobius"/>
    </source>
</evidence>
<feature type="compositionally biased region" description="Basic and acidic residues" evidence="1">
    <location>
        <begin position="212"/>
        <end position="232"/>
    </location>
</feature>
<sequence length="277" mass="29374">MASDSGDPASGLLTDKLLDHVEKAFGDNYRKEIDQEENIWRSLPFFAASLALQLAAIVGLASNLPALTAALWWAVATLLGCVALSSLATIGFLAASIAPARFRYLAPEPDLRTYALSLAAAEAAQRAATGQTEAGPPPPDGLTVLKNEMARQYAVATHNNRLINQRRATRRAWAGLCMLASVLATLILVGVTVHAHISVADNDHAGAQSHGIHPEPRRRDDGRTVRPEEGEHGGVATQQPRLPSPGATSGDARREEGLVERHDREPSPGSGSREGGP</sequence>
<comment type="caution">
    <text evidence="3">The sequence shown here is derived from an EMBL/GenBank/DDBJ whole genome shotgun (WGS) entry which is preliminary data.</text>
</comment>
<keyword evidence="4" id="KW-1185">Reference proteome</keyword>
<feature type="transmembrane region" description="Helical" evidence="2">
    <location>
        <begin position="70"/>
        <end position="95"/>
    </location>
</feature>
<organism evidence="3 4">
    <name type="scientific">Falsiroseomonas algicola</name>
    <dbReference type="NCBI Taxonomy" id="2716930"/>
    <lineage>
        <taxon>Bacteria</taxon>
        <taxon>Pseudomonadati</taxon>
        <taxon>Pseudomonadota</taxon>
        <taxon>Alphaproteobacteria</taxon>
        <taxon>Acetobacterales</taxon>
        <taxon>Roseomonadaceae</taxon>
        <taxon>Falsiroseomonas</taxon>
    </lineage>
</organism>
<dbReference type="EMBL" id="JAAIKB010000004">
    <property type="protein sequence ID" value="NGM20980.1"/>
    <property type="molecule type" value="Genomic_DNA"/>
</dbReference>
<keyword evidence="2" id="KW-0472">Membrane</keyword>
<feature type="region of interest" description="Disordered" evidence="1">
    <location>
        <begin position="204"/>
        <end position="277"/>
    </location>
</feature>
<protein>
    <submittedName>
        <fullName evidence="3">Uncharacterized protein</fullName>
    </submittedName>
</protein>
<keyword evidence="2" id="KW-1133">Transmembrane helix</keyword>
<dbReference type="AlphaFoldDB" id="A0A6M1LKW2"/>
<proteinExistence type="predicted"/>
<feature type="transmembrane region" description="Helical" evidence="2">
    <location>
        <begin position="43"/>
        <end position="64"/>
    </location>
</feature>
<evidence type="ECO:0000313" key="3">
    <source>
        <dbReference type="EMBL" id="NGM20980.1"/>
    </source>
</evidence>
<feature type="transmembrane region" description="Helical" evidence="2">
    <location>
        <begin position="172"/>
        <end position="193"/>
    </location>
</feature>
<dbReference type="Proteomes" id="UP000475385">
    <property type="component" value="Unassembled WGS sequence"/>
</dbReference>
<evidence type="ECO:0000313" key="4">
    <source>
        <dbReference type="Proteomes" id="UP000475385"/>
    </source>
</evidence>
<gene>
    <name evidence="3" type="ORF">G3576_13230</name>
</gene>
<keyword evidence="2" id="KW-0812">Transmembrane</keyword>
<feature type="compositionally biased region" description="Basic and acidic residues" evidence="1">
    <location>
        <begin position="251"/>
        <end position="266"/>
    </location>
</feature>
<evidence type="ECO:0000256" key="1">
    <source>
        <dbReference type="SAM" id="MobiDB-lite"/>
    </source>
</evidence>
<reference evidence="3 4" key="1">
    <citation type="submission" date="2020-03" db="EMBL/GenBank/DDBJ databases">
        <title>Roseomonas stagni sp. nov., isolated from pond water in Japan.</title>
        <authorList>
            <person name="Furuhata K."/>
            <person name="Miyamoto H."/>
            <person name="Goto K."/>
        </authorList>
    </citation>
    <scope>NUCLEOTIDE SEQUENCE [LARGE SCALE GENOMIC DNA]</scope>
    <source>
        <strain evidence="3 4">PeD5</strain>
    </source>
</reference>
<accession>A0A6M1LKW2</accession>
<dbReference type="RefSeq" id="WP_164694864.1">
    <property type="nucleotide sequence ID" value="NZ_JAAIKB010000004.1"/>
</dbReference>
<name>A0A6M1LKW2_9PROT</name>